<protein>
    <recommendedName>
        <fullName evidence="2">OTU domain-containing protein</fullName>
    </recommendedName>
</protein>
<dbReference type="InterPro" id="IPR050704">
    <property type="entry name" value="Peptidase_C85-like"/>
</dbReference>
<name>A0A6T8AMC3_9EUKA</name>
<dbReference type="InterPro" id="IPR038765">
    <property type="entry name" value="Papain-like_cys_pep_sf"/>
</dbReference>
<feature type="domain" description="OTU" evidence="2">
    <location>
        <begin position="128"/>
        <end position="271"/>
    </location>
</feature>
<dbReference type="AlphaFoldDB" id="A0A6T8AMC3"/>
<reference evidence="3" key="1">
    <citation type="submission" date="2021-01" db="EMBL/GenBank/DDBJ databases">
        <authorList>
            <person name="Corre E."/>
            <person name="Pelletier E."/>
            <person name="Niang G."/>
            <person name="Scheremetjew M."/>
            <person name="Finn R."/>
            <person name="Kale V."/>
            <person name="Holt S."/>
            <person name="Cochrane G."/>
            <person name="Meng A."/>
            <person name="Brown T."/>
            <person name="Cohen L."/>
        </authorList>
    </citation>
    <scope>NUCLEOTIDE SEQUENCE</scope>
    <source>
        <strain evidence="3">UIO037</strain>
    </source>
</reference>
<accession>A0A6T8AMC3</accession>
<evidence type="ECO:0000259" key="2">
    <source>
        <dbReference type="PROSITE" id="PS50802"/>
    </source>
</evidence>
<organism evidence="3">
    <name type="scientific">Prymnesium polylepis</name>
    <dbReference type="NCBI Taxonomy" id="72548"/>
    <lineage>
        <taxon>Eukaryota</taxon>
        <taxon>Haptista</taxon>
        <taxon>Haptophyta</taxon>
        <taxon>Prymnesiophyceae</taxon>
        <taxon>Prymnesiales</taxon>
        <taxon>Prymnesiaceae</taxon>
        <taxon>Prymnesium</taxon>
    </lineage>
</organism>
<sequence length="274" mass="30383">MGCGASRVPPTITRVDSPELAQNMKGAGHLPLYVSTRKLDPGTFLSQRADATTEAQNHDSSSRRRASRVALPAVQPGATVPEEPRKRMSRFDTQDRKEMIKGIEAMSSNDSTELPPKGLDARLATLGLQMEIMEGDGNCQFRAAAFNLFGAQSHHAVVRQSAVAQMKKHSDFFGIYFEGPDEFKRYVREMSRSRTWGDELTLRAIVEAYGCEAHVITSEEANWYLAYSPETEEERDAAVAFCPKGHAMPRPRKQIFLSYISPIHYNAVCAQAAG</sequence>
<feature type="region of interest" description="Disordered" evidence="1">
    <location>
        <begin position="50"/>
        <end position="91"/>
    </location>
</feature>
<dbReference type="PANTHER" id="PTHR12419:SF11">
    <property type="entry name" value="OTU DOMAIN-CONTAINING PROTEIN DDB_G0284757"/>
    <property type="match status" value="1"/>
</dbReference>
<dbReference type="InterPro" id="IPR003323">
    <property type="entry name" value="OTU_dom"/>
</dbReference>
<dbReference type="EMBL" id="HBKO01026630">
    <property type="protein sequence ID" value="CAE2236528.1"/>
    <property type="molecule type" value="Transcribed_RNA"/>
</dbReference>
<dbReference type="GO" id="GO:0004843">
    <property type="term" value="F:cysteine-type deubiquitinase activity"/>
    <property type="evidence" value="ECO:0007669"/>
    <property type="project" value="TreeGrafter"/>
</dbReference>
<feature type="compositionally biased region" description="Basic and acidic residues" evidence="1">
    <location>
        <begin position="82"/>
        <end position="91"/>
    </location>
</feature>
<dbReference type="Gene3D" id="3.90.70.80">
    <property type="match status" value="1"/>
</dbReference>
<dbReference type="CDD" id="cd22751">
    <property type="entry name" value="OTU_plant_OTU9-like"/>
    <property type="match status" value="1"/>
</dbReference>
<gene>
    <name evidence="3" type="ORF">CPOL0286_LOCUS12196</name>
</gene>
<dbReference type="PROSITE" id="PS50802">
    <property type="entry name" value="OTU"/>
    <property type="match status" value="1"/>
</dbReference>
<dbReference type="SUPFAM" id="SSF54001">
    <property type="entry name" value="Cysteine proteinases"/>
    <property type="match status" value="1"/>
</dbReference>
<evidence type="ECO:0000256" key="1">
    <source>
        <dbReference type="SAM" id="MobiDB-lite"/>
    </source>
</evidence>
<dbReference type="PANTHER" id="PTHR12419">
    <property type="entry name" value="OTU DOMAIN CONTAINING PROTEIN"/>
    <property type="match status" value="1"/>
</dbReference>
<proteinExistence type="predicted"/>
<dbReference type="Pfam" id="PF02338">
    <property type="entry name" value="OTU"/>
    <property type="match status" value="1"/>
</dbReference>
<dbReference type="GO" id="GO:0016579">
    <property type="term" value="P:protein deubiquitination"/>
    <property type="evidence" value="ECO:0007669"/>
    <property type="project" value="TreeGrafter"/>
</dbReference>
<evidence type="ECO:0000313" key="3">
    <source>
        <dbReference type="EMBL" id="CAE2236528.1"/>
    </source>
</evidence>